<dbReference type="EC" id="4.1.2.50" evidence="3"/>
<dbReference type="RefSeq" id="WP_280606807.1">
    <property type="nucleotide sequence ID" value="NZ_CP123639.1"/>
</dbReference>
<comment type="pathway">
    <text evidence="1">Purine metabolism; 7-cyano-7-deazaguanine biosynthesis.</text>
</comment>
<comment type="catalytic activity">
    <reaction evidence="6">
        <text>7,8-dihydroneopterin 3'-triphosphate + H2O = 6-carboxy-5,6,7,8-tetrahydropterin + triphosphate + acetaldehyde + 2 H(+)</text>
        <dbReference type="Rhea" id="RHEA:27966"/>
        <dbReference type="ChEBI" id="CHEBI:15343"/>
        <dbReference type="ChEBI" id="CHEBI:15377"/>
        <dbReference type="ChEBI" id="CHEBI:15378"/>
        <dbReference type="ChEBI" id="CHEBI:18036"/>
        <dbReference type="ChEBI" id="CHEBI:58462"/>
        <dbReference type="ChEBI" id="CHEBI:61032"/>
        <dbReference type="EC" id="4.1.2.50"/>
    </reaction>
</comment>
<evidence type="ECO:0000256" key="3">
    <source>
        <dbReference type="ARBA" id="ARBA00012982"/>
    </source>
</evidence>
<evidence type="ECO:0000313" key="7">
    <source>
        <dbReference type="EMBL" id="MEY8661288.1"/>
    </source>
</evidence>
<dbReference type="SUPFAM" id="SSF55620">
    <property type="entry name" value="Tetrahydrobiopterin biosynthesis enzymes-like"/>
    <property type="match status" value="1"/>
</dbReference>
<dbReference type="Gene3D" id="3.30.479.10">
    <property type="entry name" value="6-pyruvoyl tetrahydropterin synthase/QueD"/>
    <property type="match status" value="1"/>
</dbReference>
<comment type="similarity">
    <text evidence="2">Belongs to the PTPS family. QueD subfamily.</text>
</comment>
<dbReference type="NCBIfam" id="TIGR03112">
    <property type="entry name" value="6_pyr_pter_rel"/>
    <property type="match status" value="1"/>
</dbReference>
<dbReference type="Pfam" id="PF01242">
    <property type="entry name" value="PTPS"/>
    <property type="match status" value="1"/>
</dbReference>
<proteinExistence type="inferred from homology"/>
<dbReference type="InterPro" id="IPR017543">
    <property type="entry name" value="6-PTP_synth-rel_bac"/>
</dbReference>
<evidence type="ECO:0000256" key="1">
    <source>
        <dbReference type="ARBA" id="ARBA00005061"/>
    </source>
</evidence>
<name>A0ABV4DN43_9LACO</name>
<accession>A0ABV4DN43</accession>
<keyword evidence="8" id="KW-1185">Reference proteome</keyword>
<dbReference type="InterPro" id="IPR038418">
    <property type="entry name" value="6-PTP_synth/QueD_sf"/>
</dbReference>
<comment type="caution">
    <text evidence="7">The sequence shown here is derived from an EMBL/GenBank/DDBJ whole genome shotgun (WGS) entry which is preliminary data.</text>
</comment>
<dbReference type="InterPro" id="IPR007115">
    <property type="entry name" value="6-PTP_synth/QueD"/>
</dbReference>
<dbReference type="EMBL" id="JBCLUF010000001">
    <property type="protein sequence ID" value="MEY8661288.1"/>
    <property type="molecule type" value="Genomic_DNA"/>
</dbReference>
<organism evidence="7 8">
    <name type="scientific">Ligilactobacillus faecis</name>
    <dbReference type="NCBI Taxonomy" id="762833"/>
    <lineage>
        <taxon>Bacteria</taxon>
        <taxon>Bacillati</taxon>
        <taxon>Bacillota</taxon>
        <taxon>Bacilli</taxon>
        <taxon>Lactobacillales</taxon>
        <taxon>Lactobacillaceae</taxon>
        <taxon>Ligilactobacillus</taxon>
    </lineage>
</organism>
<evidence type="ECO:0000313" key="8">
    <source>
        <dbReference type="Proteomes" id="UP001565236"/>
    </source>
</evidence>
<reference evidence="7 8" key="1">
    <citation type="submission" date="2024-03" db="EMBL/GenBank/DDBJ databases">
        <title>Mouse gut bacterial collection (mGBC) of GemPharmatech.</title>
        <authorList>
            <person name="He Y."/>
            <person name="Dong L."/>
            <person name="Wu D."/>
            <person name="Gao X."/>
            <person name="Lin Z."/>
        </authorList>
    </citation>
    <scope>NUCLEOTIDE SEQUENCE [LARGE SCALE GENOMIC DNA]</scope>
    <source>
        <strain evidence="7 8">15-30</strain>
    </source>
</reference>
<dbReference type="Proteomes" id="UP001565236">
    <property type="component" value="Unassembled WGS sequence"/>
</dbReference>
<evidence type="ECO:0000256" key="4">
    <source>
        <dbReference type="ARBA" id="ARBA00018141"/>
    </source>
</evidence>
<evidence type="ECO:0000256" key="6">
    <source>
        <dbReference type="ARBA" id="ARBA00048807"/>
    </source>
</evidence>
<evidence type="ECO:0000256" key="2">
    <source>
        <dbReference type="ARBA" id="ARBA00008900"/>
    </source>
</evidence>
<gene>
    <name evidence="7" type="ORF">AALT52_00060</name>
</gene>
<protein>
    <recommendedName>
        <fullName evidence="4">6-carboxy-5,6,7,8-tetrahydropterin synthase</fullName>
        <ecNumber evidence="3">4.1.2.50</ecNumber>
    </recommendedName>
    <alternativeName>
        <fullName evidence="5">Queuosine biosynthesis protein QueD</fullName>
    </alternativeName>
</protein>
<evidence type="ECO:0000256" key="5">
    <source>
        <dbReference type="ARBA" id="ARBA00031449"/>
    </source>
</evidence>
<sequence length="127" mass="14956">MNKKYFFKITNYLNAGHAIRWEDSTGQTHIHTWEIIAQISTFKQDAFPAYRFTAIEERLLRILEPFSQQELNSIPPFDKLNPTLENFTDHLFNEFDRSLNELSCQLATLEVSESPTRSCVITRKDRE</sequence>